<dbReference type="InterPro" id="IPR013561">
    <property type="entry name" value="FilR1_middle_dom"/>
</dbReference>
<reference evidence="2 3" key="1">
    <citation type="submission" date="2014-07" db="EMBL/GenBank/DDBJ databases">
        <title>Methanogenic archaea and the global carbon cycle.</title>
        <authorList>
            <person name="Henriksen J.R."/>
            <person name="Luke J."/>
            <person name="Reinhart S."/>
            <person name="Benedict M.N."/>
            <person name="Youngblut N.D."/>
            <person name="Metcalf M.E."/>
            <person name="Whitaker R.J."/>
            <person name="Metcalf W.W."/>
        </authorList>
    </citation>
    <scope>NUCLEOTIDE SEQUENCE [LARGE SCALE GENOMIC DNA]</scope>
    <source>
        <strain evidence="3">ATCC 43570 / DSM 1825 / OCM 12 / VKM B-1830 / TM-1</strain>
    </source>
</reference>
<gene>
    <name evidence="2" type="ORF">MSTHT_1746</name>
</gene>
<dbReference type="HOGENOM" id="CLU_062767_1_1_2"/>
<dbReference type="SUPFAM" id="SSF46785">
    <property type="entry name" value="Winged helix' DNA-binding domain"/>
    <property type="match status" value="1"/>
</dbReference>
<dbReference type="Pfam" id="PF08350">
    <property type="entry name" value="FilR1_middle"/>
    <property type="match status" value="1"/>
</dbReference>
<dbReference type="RefSeq" id="WP_048167516.1">
    <property type="nucleotide sequence ID" value="NZ_CP009501.1"/>
</dbReference>
<dbReference type="GeneID" id="41602893"/>
<evidence type="ECO:0000313" key="3">
    <source>
        <dbReference type="Proteomes" id="UP000066529"/>
    </source>
</evidence>
<dbReference type="InterPro" id="IPR036388">
    <property type="entry name" value="WH-like_DNA-bd_sf"/>
</dbReference>
<dbReference type="PATRIC" id="fig|523844.20.peg.2157"/>
<organism evidence="2 3">
    <name type="scientific">Methanosarcina thermophila (strain ATCC 43570 / DSM 1825 / OCM 12 / VKM B-1830 / TM-1)</name>
    <dbReference type="NCBI Taxonomy" id="523844"/>
    <lineage>
        <taxon>Archaea</taxon>
        <taxon>Methanobacteriati</taxon>
        <taxon>Methanobacteriota</taxon>
        <taxon>Stenosarchaea group</taxon>
        <taxon>Methanomicrobia</taxon>
        <taxon>Methanosarcinales</taxon>
        <taxon>Methanosarcinaceae</taxon>
        <taxon>Methanosarcina</taxon>
    </lineage>
</organism>
<protein>
    <submittedName>
        <fullName evidence="2">Transcriptional regulator, ArsR family</fullName>
    </submittedName>
</protein>
<evidence type="ECO:0000313" key="2">
    <source>
        <dbReference type="EMBL" id="AKB13504.1"/>
    </source>
</evidence>
<dbReference type="Gene3D" id="1.10.10.10">
    <property type="entry name" value="Winged helix-like DNA-binding domain superfamily/Winged helix DNA-binding domain"/>
    <property type="match status" value="1"/>
</dbReference>
<sequence>MGSSLIDLVFRSDKRKNLLMLLDSGSKNIDEIKDALDVTATSILPQIKKLIDNDLIVQEDKMYKLTVLGEFIIKKIKPLISALEVVEKNNSYWTSHDLNAIPRHLLERISELGDCILIEPDLNHIYEPSPKIIENMSNAKRASTFASYFNPAYLPLYVELGRKDAELSLNFTQSVWDYLSSEQANMINELMDMDNVSLYVSKEGIKLTEVTVTDRIMLLGLFDKNGKFDQQFIMSFEPSALSWGQELFDYFKRLSRQVNKI</sequence>
<dbReference type="AlphaFoldDB" id="A0A0E3H953"/>
<name>A0A0E3H953_METTT</name>
<accession>A0A0E3H953</accession>
<feature type="domain" description="Methanogenesis regulatory protein FilR1 middle" evidence="1">
    <location>
        <begin position="125"/>
        <end position="252"/>
    </location>
</feature>
<dbReference type="InterPro" id="IPR036390">
    <property type="entry name" value="WH_DNA-bd_sf"/>
</dbReference>
<dbReference type="OrthoDB" id="11410at2157"/>
<dbReference type="InterPro" id="IPR016490">
    <property type="entry name" value="Tscrpt_reg_HTH_AF0396-typ3"/>
</dbReference>
<dbReference type="Proteomes" id="UP000066529">
    <property type="component" value="Chromosome"/>
</dbReference>
<dbReference type="InterPro" id="IPR011991">
    <property type="entry name" value="ArsR-like_HTH"/>
</dbReference>
<dbReference type="KEGG" id="mthr:MSTHT_1746"/>
<proteinExistence type="predicted"/>
<dbReference type="EMBL" id="CP009501">
    <property type="protein sequence ID" value="AKB13504.1"/>
    <property type="molecule type" value="Genomic_DNA"/>
</dbReference>
<evidence type="ECO:0000259" key="1">
    <source>
        <dbReference type="Pfam" id="PF08350"/>
    </source>
</evidence>
<dbReference type="PIRSF" id="PIRSF006692">
    <property type="entry name" value="TF_HTH_AF0396_prd"/>
    <property type="match status" value="1"/>
</dbReference>
<dbReference type="CDD" id="cd00090">
    <property type="entry name" value="HTH_ARSR"/>
    <property type="match status" value="1"/>
</dbReference>